<keyword evidence="1 3" id="KW-0963">Cytoplasm</keyword>
<evidence type="ECO:0000256" key="2">
    <source>
        <dbReference type="ARBA" id="ARBA00022517"/>
    </source>
</evidence>
<comment type="similarity">
    <text evidence="3">Belongs to the RimP family.</text>
</comment>
<evidence type="ECO:0000313" key="6">
    <source>
        <dbReference type="EMBL" id="MBZ5714422.1"/>
    </source>
</evidence>
<comment type="subcellular location">
    <subcellularLocation>
        <location evidence="3">Cytoplasm</location>
    </subcellularLocation>
</comment>
<dbReference type="InterPro" id="IPR036847">
    <property type="entry name" value="RimP_C_sf"/>
</dbReference>
<dbReference type="Proteomes" id="UP001139031">
    <property type="component" value="Unassembled WGS sequence"/>
</dbReference>
<dbReference type="InterPro" id="IPR035956">
    <property type="entry name" value="RimP_N_sf"/>
</dbReference>
<dbReference type="Gene3D" id="3.30.300.70">
    <property type="entry name" value="RimP-like superfamily, N-terminal"/>
    <property type="match status" value="1"/>
</dbReference>
<protein>
    <recommendedName>
        <fullName evidence="3">Ribosome maturation factor RimP</fullName>
    </recommendedName>
</protein>
<evidence type="ECO:0000256" key="4">
    <source>
        <dbReference type="SAM" id="MobiDB-lite"/>
    </source>
</evidence>
<sequence length="223" mass="23722">MATRRPTHNSRSKVPPQPAVVDDVAGTESEHDGAGHDVHEGAVRLLEAAVEPVARAMGFEVVLIEWAGGRGGRVARVYLDHPNGVSLDDCSRMSGVLSNALDAAEADPETPELAALLSQPYTLEVSSPGVDRPLVRLSHFARFVGGRAVVRTFHPLPGQGSADQRTFHGRIVGTEVDAADPGDDRRGTVLLRSLDSDTIYKISLADIRRANLVYSPPVTGGHG</sequence>
<dbReference type="InterPro" id="IPR028989">
    <property type="entry name" value="RimP_N"/>
</dbReference>
<dbReference type="HAMAP" id="MF_01077">
    <property type="entry name" value="RimP"/>
    <property type="match status" value="1"/>
</dbReference>
<proteinExistence type="inferred from homology"/>
<comment type="function">
    <text evidence="3">Required for maturation of 30S ribosomal subunits.</text>
</comment>
<comment type="caution">
    <text evidence="6">The sequence shown here is derived from an EMBL/GenBank/DDBJ whole genome shotgun (WGS) entry which is preliminary data.</text>
</comment>
<accession>A0ABS7U249</accession>
<feature type="compositionally biased region" description="Basic residues" evidence="4">
    <location>
        <begin position="1"/>
        <end position="11"/>
    </location>
</feature>
<dbReference type="EMBL" id="JAIRAU010000047">
    <property type="protein sequence ID" value="MBZ5714422.1"/>
    <property type="molecule type" value="Genomic_DNA"/>
</dbReference>
<dbReference type="SUPFAM" id="SSF75420">
    <property type="entry name" value="YhbC-like, N-terminal domain"/>
    <property type="match status" value="1"/>
</dbReference>
<organism evidence="6 7">
    <name type="scientific">Nannocystis pusilla</name>
    <dbReference type="NCBI Taxonomy" id="889268"/>
    <lineage>
        <taxon>Bacteria</taxon>
        <taxon>Pseudomonadati</taxon>
        <taxon>Myxococcota</taxon>
        <taxon>Polyangia</taxon>
        <taxon>Nannocystales</taxon>
        <taxon>Nannocystaceae</taxon>
        <taxon>Nannocystis</taxon>
    </lineage>
</organism>
<feature type="domain" description="Ribosome maturation factor RimP N-terminal" evidence="5">
    <location>
        <begin position="50"/>
        <end position="131"/>
    </location>
</feature>
<name>A0ABS7U249_9BACT</name>
<evidence type="ECO:0000313" key="7">
    <source>
        <dbReference type="Proteomes" id="UP001139031"/>
    </source>
</evidence>
<evidence type="ECO:0000259" key="5">
    <source>
        <dbReference type="Pfam" id="PF02576"/>
    </source>
</evidence>
<gene>
    <name evidence="3" type="primary">rimP</name>
    <name evidence="6" type="ORF">K7C98_34760</name>
</gene>
<dbReference type="PANTHER" id="PTHR33867">
    <property type="entry name" value="RIBOSOME MATURATION FACTOR RIMP"/>
    <property type="match status" value="1"/>
</dbReference>
<dbReference type="PANTHER" id="PTHR33867:SF1">
    <property type="entry name" value="RIBOSOME MATURATION FACTOR RIMP"/>
    <property type="match status" value="1"/>
</dbReference>
<feature type="region of interest" description="Disordered" evidence="4">
    <location>
        <begin position="1"/>
        <end position="35"/>
    </location>
</feature>
<dbReference type="CDD" id="cd01734">
    <property type="entry name" value="YlxS_C"/>
    <property type="match status" value="1"/>
</dbReference>
<dbReference type="InterPro" id="IPR003728">
    <property type="entry name" value="Ribosome_maturation_RimP"/>
</dbReference>
<evidence type="ECO:0000256" key="3">
    <source>
        <dbReference type="HAMAP-Rule" id="MF_01077"/>
    </source>
</evidence>
<reference evidence="6" key="1">
    <citation type="submission" date="2021-08" db="EMBL/GenBank/DDBJ databases">
        <authorList>
            <person name="Stevens D.C."/>
        </authorList>
    </citation>
    <scope>NUCLEOTIDE SEQUENCE</scope>
    <source>
        <strain evidence="6">DSM 53165</strain>
    </source>
</reference>
<keyword evidence="7" id="KW-1185">Reference proteome</keyword>
<keyword evidence="2 3" id="KW-0690">Ribosome biogenesis</keyword>
<dbReference type="Pfam" id="PF02576">
    <property type="entry name" value="RimP_N"/>
    <property type="match status" value="1"/>
</dbReference>
<dbReference type="SUPFAM" id="SSF74942">
    <property type="entry name" value="YhbC-like, C-terminal domain"/>
    <property type="match status" value="1"/>
</dbReference>
<dbReference type="InterPro" id="IPR028998">
    <property type="entry name" value="RimP_C"/>
</dbReference>
<evidence type="ECO:0000256" key="1">
    <source>
        <dbReference type="ARBA" id="ARBA00022490"/>
    </source>
</evidence>